<dbReference type="Proteomes" id="UP000013911">
    <property type="component" value="Unassembled WGS sequence"/>
</dbReference>
<evidence type="ECO:0000256" key="5">
    <source>
        <dbReference type="SAM" id="SignalP"/>
    </source>
</evidence>
<evidence type="ECO:0000259" key="6">
    <source>
        <dbReference type="PROSITE" id="PS50983"/>
    </source>
</evidence>
<evidence type="ECO:0000313" key="7">
    <source>
        <dbReference type="EMBL" id="EON73644.1"/>
    </source>
</evidence>
<organism evidence="7 8">
    <name type="scientific">Lysinibacillus sphaericus OT4b.31</name>
    <dbReference type="NCBI Taxonomy" id="1285586"/>
    <lineage>
        <taxon>Bacteria</taxon>
        <taxon>Bacillati</taxon>
        <taxon>Bacillota</taxon>
        <taxon>Bacilli</taxon>
        <taxon>Bacillales</taxon>
        <taxon>Bacillaceae</taxon>
        <taxon>Lysinibacillus</taxon>
    </lineage>
</organism>
<proteinExistence type="inferred from homology"/>
<evidence type="ECO:0000256" key="1">
    <source>
        <dbReference type="ARBA" id="ARBA00004193"/>
    </source>
</evidence>
<feature type="signal peptide" evidence="5">
    <location>
        <begin position="1"/>
        <end position="31"/>
    </location>
</feature>
<dbReference type="PANTHER" id="PTHR30532">
    <property type="entry name" value="IRON III DICITRATE-BINDING PERIPLASMIC PROTEIN"/>
    <property type="match status" value="1"/>
</dbReference>
<evidence type="ECO:0000313" key="8">
    <source>
        <dbReference type="Proteomes" id="UP000013911"/>
    </source>
</evidence>
<keyword evidence="4 5" id="KW-0732">Signal</keyword>
<evidence type="ECO:0000256" key="3">
    <source>
        <dbReference type="ARBA" id="ARBA00022448"/>
    </source>
</evidence>
<accession>R7ZHY8</accession>
<comment type="subcellular location">
    <subcellularLocation>
        <location evidence="1">Cell membrane</location>
        <topology evidence="1">Lipid-anchor</topology>
    </subcellularLocation>
</comment>
<evidence type="ECO:0000256" key="2">
    <source>
        <dbReference type="ARBA" id="ARBA00008814"/>
    </source>
</evidence>
<reference evidence="7 8" key="1">
    <citation type="submission" date="2013-04" db="EMBL/GenBank/DDBJ databases">
        <title>Draft genome of the heavy metal tolerant bacterium Lysinibacillus sphaericus strain OT4b.31.</title>
        <authorList>
            <person name="Pena-Montenegro T.D."/>
            <person name="Dussan J."/>
        </authorList>
    </citation>
    <scope>NUCLEOTIDE SEQUENCE [LARGE SCALE GENOMIC DNA]</scope>
    <source>
        <strain evidence="7 8">OT4b.31</strain>
    </source>
</reference>
<feature type="chain" id="PRO_5039065274" evidence="5">
    <location>
        <begin position="32"/>
        <end position="334"/>
    </location>
</feature>
<dbReference type="Pfam" id="PF01497">
    <property type="entry name" value="Peripla_BP_2"/>
    <property type="match status" value="1"/>
</dbReference>
<name>R7ZHY8_LYSSH</name>
<dbReference type="GO" id="GO:1901678">
    <property type="term" value="P:iron coordination entity transport"/>
    <property type="evidence" value="ECO:0007669"/>
    <property type="project" value="UniProtKB-ARBA"/>
</dbReference>
<dbReference type="PROSITE" id="PS50983">
    <property type="entry name" value="FE_B12_PBP"/>
    <property type="match status" value="1"/>
</dbReference>
<keyword evidence="3" id="KW-0813">Transport</keyword>
<dbReference type="InterPro" id="IPR002491">
    <property type="entry name" value="ABC_transptr_periplasmic_BD"/>
</dbReference>
<dbReference type="Gene3D" id="3.40.50.1980">
    <property type="entry name" value="Nitrogenase molybdenum iron protein domain"/>
    <property type="match status" value="2"/>
</dbReference>
<dbReference type="GO" id="GO:0005886">
    <property type="term" value="C:plasma membrane"/>
    <property type="evidence" value="ECO:0007669"/>
    <property type="project" value="UniProtKB-SubCell"/>
</dbReference>
<evidence type="ECO:0000256" key="4">
    <source>
        <dbReference type="ARBA" id="ARBA00022729"/>
    </source>
</evidence>
<dbReference type="OrthoDB" id="2417096at2"/>
<dbReference type="PROSITE" id="PS51257">
    <property type="entry name" value="PROKAR_LIPOPROTEIN"/>
    <property type="match status" value="1"/>
</dbReference>
<sequence length="334" mass="36937">MKQILSNKYKAIFRGVCTLATLLLAIVFLTACNSKTVAKEDTANSTEASLDTDAEEKDVYPMTVTDELENEITLTTKPTKIFAPVMEDSLLAIGIKPIVQWSNGVKPQLYLQDQLSDVPEISFASGPPSAEAVMSYKPDLILLHNSHYADSGVYEKYAKIAPTYVFKNAPSDLYNSIKVLGQLVNEPERAEQALQRYQEKVHAARTKLTSVMEGKKVALIRFNAKGMFFMSDDYFGGYVLTNELGFEQSNLVKNGAFEVSLEILPELDADYIFLINDGNLGDDFLKELKESSIWQSTAAVKNGQVYEASGDHWLNGGVHAHGKVLEEVVGFLAQ</sequence>
<feature type="domain" description="Fe/B12 periplasmic-binding" evidence="6">
    <location>
        <begin position="78"/>
        <end position="334"/>
    </location>
</feature>
<dbReference type="AlphaFoldDB" id="R7ZHY8"/>
<dbReference type="RefSeq" id="WP_010857613.1">
    <property type="nucleotide sequence ID" value="NZ_KB933398.1"/>
</dbReference>
<dbReference type="EMBL" id="AQPX01000008">
    <property type="protein sequence ID" value="EON73644.1"/>
    <property type="molecule type" value="Genomic_DNA"/>
</dbReference>
<dbReference type="InterPro" id="IPR051313">
    <property type="entry name" value="Bact_iron-sidero_bind"/>
</dbReference>
<protein>
    <submittedName>
        <fullName evidence="7">Ferrichrome ABC transporter ferrichrome-binding protein</fullName>
    </submittedName>
</protein>
<gene>
    <name evidence="7" type="ORF">H131_03244</name>
</gene>
<dbReference type="PATRIC" id="fig|1285586.5.peg.650"/>
<dbReference type="GO" id="GO:0030288">
    <property type="term" value="C:outer membrane-bounded periplasmic space"/>
    <property type="evidence" value="ECO:0007669"/>
    <property type="project" value="TreeGrafter"/>
</dbReference>
<dbReference type="PANTHER" id="PTHR30532:SF1">
    <property type="entry name" value="IRON(3+)-HYDROXAMATE-BINDING PROTEIN FHUD"/>
    <property type="match status" value="1"/>
</dbReference>
<dbReference type="HOGENOM" id="CLU_038034_0_1_9"/>
<dbReference type="eggNOG" id="COG0614">
    <property type="taxonomic scope" value="Bacteria"/>
</dbReference>
<comment type="similarity">
    <text evidence="2">Belongs to the bacterial solute-binding protein 8 family.</text>
</comment>
<comment type="caution">
    <text evidence="7">The sequence shown here is derived from an EMBL/GenBank/DDBJ whole genome shotgun (WGS) entry which is preliminary data.</text>
</comment>
<dbReference type="SUPFAM" id="SSF53807">
    <property type="entry name" value="Helical backbone' metal receptor"/>
    <property type="match status" value="1"/>
</dbReference>